<dbReference type="PANTHER" id="PTHR30592:SF1">
    <property type="entry name" value="SULFUR CARRIER PROTEIN FDHD"/>
    <property type="match status" value="1"/>
</dbReference>
<protein>
    <submittedName>
        <fullName evidence="4">Formate dehydrogenase accessory sulfurtransferase FdhD</fullName>
    </submittedName>
</protein>
<proteinExistence type="predicted"/>
<accession>A0ABV4K269</accession>
<evidence type="ECO:0000313" key="4">
    <source>
        <dbReference type="EMBL" id="MEZ7196421.1"/>
    </source>
</evidence>
<evidence type="ECO:0000256" key="1">
    <source>
        <dbReference type="ARBA" id="ARBA00022490"/>
    </source>
</evidence>
<evidence type="ECO:0000256" key="3">
    <source>
        <dbReference type="SAM" id="MobiDB-lite"/>
    </source>
</evidence>
<dbReference type="EMBL" id="JBGLYH010000013">
    <property type="protein sequence ID" value="MEZ7196421.1"/>
    <property type="molecule type" value="Genomic_DNA"/>
</dbReference>
<dbReference type="Gene3D" id="3.10.20.10">
    <property type="match status" value="1"/>
</dbReference>
<sequence length="265" mass="28875">MPSTQFSLSVRTQPSRESATPRPETPGQARELVRGTSLEYYCDGSLHGRTAMVAVEETLRITVSGLEDILLSRTPGDDAHLIAGHLFSLGLIRTPADILGMAFPDNDPGRAVVRLRPVKSRRGLGPLPDGPRIDPERIFRLRDRFEQRQRLYHSTRATHAAALFRADGELLAYGEDVSRHCAFDKAVGLALENRLLAGVEIAMLTSRLASDLADKAATARIPVLCGFSAATSAGMELAEKHGITLIGRISAHGFTVYANGWRLRP</sequence>
<evidence type="ECO:0000256" key="2">
    <source>
        <dbReference type="ARBA" id="ARBA00023150"/>
    </source>
</evidence>
<gene>
    <name evidence="4" type="ORF">AB6M95_06650</name>
</gene>
<keyword evidence="2" id="KW-0501">Molybdenum cofactor biosynthesis</keyword>
<dbReference type="PIRSF" id="PIRSF015626">
    <property type="entry name" value="FdhD"/>
    <property type="match status" value="1"/>
</dbReference>
<dbReference type="Proteomes" id="UP001568698">
    <property type="component" value="Unassembled WGS sequence"/>
</dbReference>
<keyword evidence="5" id="KW-1185">Reference proteome</keyword>
<dbReference type="Pfam" id="PF02634">
    <property type="entry name" value="FdhD-NarQ"/>
    <property type="match status" value="1"/>
</dbReference>
<feature type="region of interest" description="Disordered" evidence="3">
    <location>
        <begin position="1"/>
        <end position="29"/>
    </location>
</feature>
<feature type="compositionally biased region" description="Polar residues" evidence="3">
    <location>
        <begin position="1"/>
        <end position="18"/>
    </location>
</feature>
<evidence type="ECO:0000313" key="5">
    <source>
        <dbReference type="Proteomes" id="UP001568698"/>
    </source>
</evidence>
<dbReference type="InterPro" id="IPR016193">
    <property type="entry name" value="Cytidine_deaminase-like"/>
</dbReference>
<dbReference type="RefSeq" id="WP_371385956.1">
    <property type="nucleotide sequence ID" value="NZ_JBGLYH010000013.1"/>
</dbReference>
<dbReference type="PANTHER" id="PTHR30592">
    <property type="entry name" value="FORMATE DEHYDROGENASE"/>
    <property type="match status" value="1"/>
</dbReference>
<dbReference type="SUPFAM" id="SSF53927">
    <property type="entry name" value="Cytidine deaminase-like"/>
    <property type="match status" value="1"/>
</dbReference>
<comment type="caution">
    <text evidence="4">The sequence shown here is derived from an EMBL/GenBank/DDBJ whole genome shotgun (WGS) entry which is preliminary data.</text>
</comment>
<reference evidence="4 5" key="1">
    <citation type="submission" date="2024-08" db="EMBL/GenBank/DDBJ databases">
        <title>Sulfate-reducing bacteria isolated from formation water of the oil field in Kazakhstan and description of Pseudodesulfovibrio sp.</title>
        <authorList>
            <person name="Bidzhieva S.K."/>
            <person name="Tourova T.P."/>
            <person name="Grouzdev D.S."/>
            <person name="Beletsky A.V."/>
            <person name="Sokolova D.S."/>
            <person name="Samigullina S.R."/>
            <person name="Poltaraus A.B."/>
            <person name="Avtukh A.N."/>
            <person name="Tereshina V.M."/>
            <person name="Zhaparov N.S."/>
            <person name="Mardanov A.V."/>
            <person name="Nazina T.N."/>
        </authorList>
    </citation>
    <scope>NUCLEOTIDE SEQUENCE [LARGE SCALE GENOMIC DNA]</scope>
    <source>
        <strain evidence="4 5">9FUS</strain>
    </source>
</reference>
<dbReference type="InterPro" id="IPR003786">
    <property type="entry name" value="FdhD"/>
</dbReference>
<keyword evidence="1" id="KW-0963">Cytoplasm</keyword>
<name>A0ABV4K269_9BACT</name>
<organism evidence="4 5">
    <name type="scientific">Pseudodesulfovibrio karagichevae</name>
    <dbReference type="NCBI Taxonomy" id="3239305"/>
    <lineage>
        <taxon>Bacteria</taxon>
        <taxon>Pseudomonadati</taxon>
        <taxon>Thermodesulfobacteriota</taxon>
        <taxon>Desulfovibrionia</taxon>
        <taxon>Desulfovibrionales</taxon>
        <taxon>Desulfovibrionaceae</taxon>
    </lineage>
</organism>
<dbReference type="Gene3D" id="3.40.140.10">
    <property type="entry name" value="Cytidine Deaminase, domain 2"/>
    <property type="match status" value="1"/>
</dbReference>